<proteinExistence type="predicted"/>
<feature type="transmembrane region" description="Helical" evidence="1">
    <location>
        <begin position="93"/>
        <end position="114"/>
    </location>
</feature>
<protein>
    <submittedName>
        <fullName evidence="2">DUF3054 domain-containing protein</fullName>
    </submittedName>
</protein>
<feature type="transmembrane region" description="Helical" evidence="1">
    <location>
        <begin position="65"/>
        <end position="87"/>
    </location>
</feature>
<comment type="caution">
    <text evidence="2">The sequence shown here is derived from an EMBL/GenBank/DDBJ whole genome shotgun (WGS) entry which is preliminary data.</text>
</comment>
<keyword evidence="1" id="KW-1133">Transmembrane helix</keyword>
<keyword evidence="1" id="KW-0812">Transmembrane</keyword>
<keyword evidence="3" id="KW-1185">Reference proteome</keyword>
<accession>A0ABW9FCZ1</accession>
<evidence type="ECO:0000313" key="3">
    <source>
        <dbReference type="Proteomes" id="UP001629745"/>
    </source>
</evidence>
<dbReference type="EMBL" id="JBDLNV010000002">
    <property type="protein sequence ID" value="MFM1722625.1"/>
    <property type="molecule type" value="Genomic_DNA"/>
</dbReference>
<evidence type="ECO:0000313" key="2">
    <source>
        <dbReference type="EMBL" id="MFM1722625.1"/>
    </source>
</evidence>
<organism evidence="2 3">
    <name type="scientific">Rhodococcus parequi</name>
    <dbReference type="NCBI Taxonomy" id="3137122"/>
    <lineage>
        <taxon>Bacteria</taxon>
        <taxon>Bacillati</taxon>
        <taxon>Actinomycetota</taxon>
        <taxon>Actinomycetes</taxon>
        <taxon>Mycobacteriales</taxon>
        <taxon>Nocardiaceae</taxon>
        <taxon>Rhodococcus</taxon>
    </lineage>
</organism>
<keyword evidence="1" id="KW-0472">Membrane</keyword>
<feature type="transmembrane region" description="Helical" evidence="1">
    <location>
        <begin position="38"/>
        <end position="58"/>
    </location>
</feature>
<gene>
    <name evidence="2" type="ORF">ABEU20_001183</name>
</gene>
<feature type="transmembrane region" description="Helical" evidence="1">
    <location>
        <begin position="7"/>
        <end position="26"/>
    </location>
</feature>
<dbReference type="Pfam" id="PF11255">
    <property type="entry name" value="DUF3054"/>
    <property type="match status" value="1"/>
</dbReference>
<evidence type="ECO:0000256" key="1">
    <source>
        <dbReference type="SAM" id="Phobius"/>
    </source>
</evidence>
<dbReference type="Proteomes" id="UP001629745">
    <property type="component" value="Unassembled WGS sequence"/>
</dbReference>
<sequence length="127" mass="13824">MKKFVPAAVVDILFVVIFALLGRRSHEEGVDVSGLFTTAWPFLAGLAAGWMITFALYRDKFDARLVVPTGVIAWLSALVFGMLLRAASGQGTAFSFIVVAASFLALFLIGWRAIYQAVQRRRVAGLS</sequence>
<dbReference type="InterPro" id="IPR021414">
    <property type="entry name" value="DUF3054"/>
</dbReference>
<reference evidence="2 3" key="1">
    <citation type="submission" date="2023-11" db="EMBL/GenBank/DDBJ databases">
        <authorList>
            <person name="Val-Calvo J."/>
            <person name="Scortti M."/>
            <person name="Vazquez-Boland J."/>
        </authorList>
    </citation>
    <scope>NUCLEOTIDE SEQUENCE [LARGE SCALE GENOMIC DNA]</scope>
    <source>
        <strain evidence="2 3">PAM 2766</strain>
    </source>
</reference>
<dbReference type="RefSeq" id="WP_420163213.1">
    <property type="nucleotide sequence ID" value="NZ_JBDLNV010000002.1"/>
</dbReference>
<name>A0ABW9FCZ1_9NOCA</name>